<organism evidence="2 3">
    <name type="scientific">Actinocorallia aurantiaca</name>
    <dbReference type="NCBI Taxonomy" id="46204"/>
    <lineage>
        <taxon>Bacteria</taxon>
        <taxon>Bacillati</taxon>
        <taxon>Actinomycetota</taxon>
        <taxon>Actinomycetes</taxon>
        <taxon>Streptosporangiales</taxon>
        <taxon>Thermomonosporaceae</taxon>
        <taxon>Actinocorallia</taxon>
    </lineage>
</organism>
<name>A0ABP6GKI4_9ACTN</name>
<feature type="compositionally biased region" description="Polar residues" evidence="1">
    <location>
        <begin position="39"/>
        <end position="52"/>
    </location>
</feature>
<comment type="caution">
    <text evidence="2">The sequence shown here is derived from an EMBL/GenBank/DDBJ whole genome shotgun (WGS) entry which is preliminary data.</text>
</comment>
<keyword evidence="3" id="KW-1185">Reference proteome</keyword>
<dbReference type="RefSeq" id="WP_344450486.1">
    <property type="nucleotide sequence ID" value="NZ_BAAATZ010000008.1"/>
</dbReference>
<evidence type="ECO:0000313" key="2">
    <source>
        <dbReference type="EMBL" id="GAA2725309.1"/>
    </source>
</evidence>
<evidence type="ECO:0000313" key="3">
    <source>
        <dbReference type="Proteomes" id="UP001501842"/>
    </source>
</evidence>
<reference evidence="3" key="1">
    <citation type="journal article" date="2019" name="Int. J. Syst. Evol. Microbiol.">
        <title>The Global Catalogue of Microorganisms (GCM) 10K type strain sequencing project: providing services to taxonomists for standard genome sequencing and annotation.</title>
        <authorList>
            <consortium name="The Broad Institute Genomics Platform"/>
            <consortium name="The Broad Institute Genome Sequencing Center for Infectious Disease"/>
            <person name="Wu L."/>
            <person name="Ma J."/>
        </authorList>
    </citation>
    <scope>NUCLEOTIDE SEQUENCE [LARGE SCALE GENOMIC DNA]</scope>
    <source>
        <strain evidence="3">JCM 8201</strain>
    </source>
</reference>
<evidence type="ECO:0008006" key="4">
    <source>
        <dbReference type="Google" id="ProtNLM"/>
    </source>
</evidence>
<proteinExistence type="predicted"/>
<dbReference type="Proteomes" id="UP001501842">
    <property type="component" value="Unassembled WGS sequence"/>
</dbReference>
<protein>
    <recommendedName>
        <fullName evidence="4">DUF3558 domain-containing protein</fullName>
    </recommendedName>
</protein>
<evidence type="ECO:0000256" key="1">
    <source>
        <dbReference type="SAM" id="MobiDB-lite"/>
    </source>
</evidence>
<dbReference type="EMBL" id="BAAATZ010000008">
    <property type="protein sequence ID" value="GAA2725309.1"/>
    <property type="molecule type" value="Genomic_DNA"/>
</dbReference>
<gene>
    <name evidence="2" type="ORF">GCM10010439_25000</name>
</gene>
<accession>A0ABP6GKI4</accession>
<feature type="region of interest" description="Disordered" evidence="1">
    <location>
        <begin position="31"/>
        <end position="52"/>
    </location>
</feature>
<sequence length="221" mass="23219">MAILLGGALTAVLAICAVAGLFILRSAGDPPEERIEPARSQQSAASQPRTTFTPFDVVPSSCDLVKGETASRLVPQSTARLHEGTETDEYSKCSWGDLEASDPRELALEVRGISGDAPIKQATTMFQEEAEADKGGEGLLSGQKLKRVQEVKGVGDRAYELFIVDRFQGQGIVNVQVGNVLITVSYGGSVKDDTPLGEGTCLEGAREVAKVAAEAVRAAAA</sequence>